<dbReference type="PANTHER" id="PTHR43162:SF1">
    <property type="entry name" value="PRESTALK A DIFFERENTIATION PROTEIN A"/>
    <property type="match status" value="1"/>
</dbReference>
<dbReference type="EMBL" id="MDZA01000110">
    <property type="protein sequence ID" value="OGX90868.1"/>
    <property type="molecule type" value="Genomic_DNA"/>
</dbReference>
<reference evidence="2 3" key="1">
    <citation type="submission" date="2016-08" db="EMBL/GenBank/DDBJ databases">
        <title>Hymenobacter coccineus sp. nov., Hymenobacter lapidarius sp. nov. and Hymenobacter glacialis sp. nov., isolated from Antarctic soil.</title>
        <authorList>
            <person name="Sedlacek I."/>
            <person name="Kralova S."/>
            <person name="Kyrova K."/>
            <person name="Maslanova I."/>
            <person name="Stankova E."/>
            <person name="Vrbovska V."/>
            <person name="Nemec M."/>
            <person name="Bartak M."/>
            <person name="Svec P."/>
            <person name="Busse H.-J."/>
            <person name="Pantucek R."/>
        </authorList>
    </citation>
    <scope>NUCLEOTIDE SEQUENCE [LARGE SCALE GENOMIC DNA]</scope>
    <source>
        <strain evidence="2 3">CCM 8649</strain>
    </source>
</reference>
<dbReference type="InterPro" id="IPR036291">
    <property type="entry name" value="NAD(P)-bd_dom_sf"/>
</dbReference>
<comment type="caution">
    <text evidence="2">The sequence shown here is derived from an EMBL/GenBank/DDBJ whole genome shotgun (WGS) entry which is preliminary data.</text>
</comment>
<name>A0A1G1TJ26_9BACT</name>
<gene>
    <name evidence="2" type="ORF">BEN49_05960</name>
</gene>
<evidence type="ECO:0000259" key="1">
    <source>
        <dbReference type="Pfam" id="PF13460"/>
    </source>
</evidence>
<protein>
    <recommendedName>
        <fullName evidence="1">NAD(P)-binding domain-containing protein</fullName>
    </recommendedName>
</protein>
<dbReference type="OrthoDB" id="2149806at2"/>
<accession>A0A1G1TJ26</accession>
<evidence type="ECO:0000313" key="3">
    <source>
        <dbReference type="Proteomes" id="UP000177506"/>
    </source>
</evidence>
<dbReference type="PANTHER" id="PTHR43162">
    <property type="match status" value="1"/>
</dbReference>
<proteinExistence type="predicted"/>
<dbReference type="RefSeq" id="WP_070742501.1">
    <property type="nucleotide sequence ID" value="NZ_MDZA01000110.1"/>
</dbReference>
<dbReference type="Pfam" id="PF13460">
    <property type="entry name" value="NAD_binding_10"/>
    <property type="match status" value="1"/>
</dbReference>
<dbReference type="Gene3D" id="3.90.25.10">
    <property type="entry name" value="UDP-galactose 4-epimerase, domain 1"/>
    <property type="match status" value="1"/>
</dbReference>
<dbReference type="Gene3D" id="3.40.50.720">
    <property type="entry name" value="NAD(P)-binding Rossmann-like Domain"/>
    <property type="match status" value="1"/>
</dbReference>
<dbReference type="InterPro" id="IPR016040">
    <property type="entry name" value="NAD(P)-bd_dom"/>
</dbReference>
<evidence type="ECO:0000313" key="2">
    <source>
        <dbReference type="EMBL" id="OGX90868.1"/>
    </source>
</evidence>
<dbReference type="InterPro" id="IPR051604">
    <property type="entry name" value="Ergot_Alk_Oxidoreductase"/>
</dbReference>
<dbReference type="Proteomes" id="UP000177506">
    <property type="component" value="Unassembled WGS sequence"/>
</dbReference>
<organism evidence="2 3">
    <name type="scientific">Hymenobacter coccineus</name>
    <dbReference type="NCBI Taxonomy" id="1908235"/>
    <lineage>
        <taxon>Bacteria</taxon>
        <taxon>Pseudomonadati</taxon>
        <taxon>Bacteroidota</taxon>
        <taxon>Cytophagia</taxon>
        <taxon>Cytophagales</taxon>
        <taxon>Hymenobacteraceae</taxon>
        <taxon>Hymenobacter</taxon>
    </lineage>
</organism>
<keyword evidence="3" id="KW-1185">Reference proteome</keyword>
<dbReference type="SUPFAM" id="SSF51735">
    <property type="entry name" value="NAD(P)-binding Rossmann-fold domains"/>
    <property type="match status" value="1"/>
</dbReference>
<sequence length="288" mass="30395">MRIIIGAAAGNIGHRVAEHVVQAGAEAVLLVRAPAKISPALAARAQVVPVDLTDTAAVTAAAQGADALFWLVPPNLGAPDWPQWYQAIGAAGATAVRANSIARVVLVSSLGAGMAPGLSTVSYIGDTERQFNDTGAHVVALRPGYFMENLLLQAQSIRTQGVIAYPYAEDHALPWVSAADIAAAAAHYLLHPTWAGQWTRNLMGPASLTLPACASIIAEVLGRPVRYQRQTEAEVRQGLAAFGASPHAQDELLALFRALGDPTGAYATPRTPEARTETSLRDFVRQWD</sequence>
<dbReference type="AlphaFoldDB" id="A0A1G1TJ26"/>
<feature type="domain" description="NAD(P)-binding" evidence="1">
    <location>
        <begin position="8"/>
        <end position="191"/>
    </location>
</feature>